<comment type="cofactor">
    <cofactor evidence="7">
        <name>Zn(2+)</name>
        <dbReference type="ChEBI" id="CHEBI:29105"/>
    </cofactor>
    <text evidence="7">Binds 2 Zn(2+) ions per monomer.</text>
</comment>
<feature type="binding site" evidence="7">
    <location>
        <position position="171"/>
    </location>
    <ligand>
        <name>Zn(2+)</name>
        <dbReference type="ChEBI" id="CHEBI:29105"/>
        <label>2</label>
    </ligand>
</feature>
<feature type="binding site" evidence="7">
    <location>
        <position position="197"/>
    </location>
    <ligand>
        <name>Zn(2+)</name>
        <dbReference type="ChEBI" id="CHEBI:29105"/>
        <label>2</label>
    </ligand>
</feature>
<dbReference type="CDD" id="cd10747">
    <property type="entry name" value="DnaJ_C"/>
    <property type="match status" value="1"/>
</dbReference>
<dbReference type="Pfam" id="PF00226">
    <property type="entry name" value="DnaJ"/>
    <property type="match status" value="1"/>
</dbReference>
<keyword evidence="4" id="KW-0863">Zinc-finger</keyword>
<comment type="similarity">
    <text evidence="7">Belongs to the DnaJ family.</text>
</comment>
<dbReference type="SUPFAM" id="SSF49493">
    <property type="entry name" value="HSP40/DnaJ peptide-binding domain"/>
    <property type="match status" value="2"/>
</dbReference>
<dbReference type="RefSeq" id="WP_290138927.1">
    <property type="nucleotide sequence ID" value="NZ_CP101620.1"/>
</dbReference>
<dbReference type="InterPro" id="IPR036869">
    <property type="entry name" value="J_dom_sf"/>
</dbReference>
<evidence type="ECO:0000256" key="5">
    <source>
        <dbReference type="ARBA" id="ARBA00022833"/>
    </source>
</evidence>
<reference evidence="9" key="1">
    <citation type="submission" date="2022-07" db="EMBL/GenBank/DDBJ databases">
        <title>Faecal culturing of patients with breast cancer.</title>
        <authorList>
            <person name="Teng N.M.Y."/>
            <person name="Kiu R."/>
            <person name="Evans R."/>
            <person name="Baker D.J."/>
            <person name="Zenner C."/>
            <person name="Robinson S.D."/>
            <person name="Hall L.J."/>
        </authorList>
    </citation>
    <scope>NUCLEOTIDE SEQUENCE</scope>
    <source>
        <strain evidence="9">LH1062</strain>
    </source>
</reference>
<evidence type="ECO:0000256" key="1">
    <source>
        <dbReference type="ARBA" id="ARBA00022705"/>
    </source>
</evidence>
<dbReference type="Proteomes" id="UP001060112">
    <property type="component" value="Chromosome"/>
</dbReference>
<dbReference type="NCBIfam" id="TIGR02349">
    <property type="entry name" value="DnaJ_bact"/>
    <property type="match status" value="1"/>
</dbReference>
<dbReference type="SUPFAM" id="SSF46565">
    <property type="entry name" value="Chaperone J-domain"/>
    <property type="match status" value="1"/>
</dbReference>
<feature type="binding site" evidence="7">
    <location>
        <position position="211"/>
    </location>
    <ligand>
        <name>Zn(2+)</name>
        <dbReference type="ChEBI" id="CHEBI:29105"/>
        <label>1</label>
    </ligand>
</feature>
<evidence type="ECO:0000256" key="7">
    <source>
        <dbReference type="HAMAP-Rule" id="MF_01152"/>
    </source>
</evidence>
<feature type="binding site" evidence="7">
    <location>
        <position position="151"/>
    </location>
    <ligand>
        <name>Zn(2+)</name>
        <dbReference type="ChEBI" id="CHEBI:29105"/>
        <label>1</label>
    </ligand>
</feature>
<feature type="repeat" description="CXXCXGXG motif" evidence="7">
    <location>
        <begin position="168"/>
        <end position="175"/>
    </location>
</feature>
<dbReference type="InterPro" id="IPR001305">
    <property type="entry name" value="HSP_DnaJ_Cys-rich_dom"/>
</dbReference>
<evidence type="ECO:0000313" key="10">
    <source>
        <dbReference type="Proteomes" id="UP001060112"/>
    </source>
</evidence>
<dbReference type="PANTHER" id="PTHR43096:SF52">
    <property type="entry name" value="DNAJ HOMOLOG 1, MITOCHONDRIAL-RELATED"/>
    <property type="match status" value="1"/>
</dbReference>
<dbReference type="Gene3D" id="6.20.20.10">
    <property type="match status" value="2"/>
</dbReference>
<feature type="repeat" description="CXXCXGXG motif" evidence="7">
    <location>
        <begin position="194"/>
        <end position="201"/>
    </location>
</feature>
<organism evidence="9 10">
    <name type="scientific">Allocoprobacillus halotolerans</name>
    <dbReference type="NCBI Taxonomy" id="2944914"/>
    <lineage>
        <taxon>Bacteria</taxon>
        <taxon>Bacillati</taxon>
        <taxon>Bacillota</taxon>
        <taxon>Erysipelotrichia</taxon>
        <taxon>Erysipelotrichales</taxon>
        <taxon>Erysipelotrichaceae</taxon>
        <taxon>Allocoprobacillus</taxon>
    </lineage>
</organism>
<dbReference type="Pfam" id="PF01556">
    <property type="entry name" value="DnaJ_C"/>
    <property type="match status" value="1"/>
</dbReference>
<dbReference type="PRINTS" id="PR00625">
    <property type="entry name" value="JDOMAIN"/>
</dbReference>
<evidence type="ECO:0000256" key="3">
    <source>
        <dbReference type="ARBA" id="ARBA00022737"/>
    </source>
</evidence>
<dbReference type="InterPro" id="IPR008971">
    <property type="entry name" value="HSP40/DnaJ_pept-bd"/>
</dbReference>
<feature type="binding site" evidence="7">
    <location>
        <position position="154"/>
    </location>
    <ligand>
        <name>Zn(2+)</name>
        <dbReference type="ChEBI" id="CHEBI:29105"/>
        <label>1</label>
    </ligand>
</feature>
<feature type="binding site" evidence="7">
    <location>
        <position position="194"/>
    </location>
    <ligand>
        <name>Zn(2+)</name>
        <dbReference type="ChEBI" id="CHEBI:29105"/>
        <label>2</label>
    </ligand>
</feature>
<dbReference type="Gene3D" id="2.60.260.20">
    <property type="entry name" value="Urease metallochaperone UreE, N-terminal domain"/>
    <property type="match status" value="2"/>
</dbReference>
<dbReference type="SMART" id="SM00271">
    <property type="entry name" value="DnaJ"/>
    <property type="match status" value="1"/>
</dbReference>
<evidence type="ECO:0000313" key="9">
    <source>
        <dbReference type="EMBL" id="UTY38542.1"/>
    </source>
</evidence>
<protein>
    <recommendedName>
        <fullName evidence="7">Chaperone protein DnaJ</fullName>
    </recommendedName>
</protein>
<feature type="binding site" evidence="7">
    <location>
        <position position="168"/>
    </location>
    <ligand>
        <name>Zn(2+)</name>
        <dbReference type="ChEBI" id="CHEBI:29105"/>
        <label>2</label>
    </ligand>
</feature>
<keyword evidence="9" id="KW-0560">Oxidoreductase</keyword>
<dbReference type="CDD" id="cd10719">
    <property type="entry name" value="DnaJ_zf"/>
    <property type="match status" value="1"/>
</dbReference>
<comment type="function">
    <text evidence="7">Participates actively in the response to hyperosmotic and heat shock by preventing the aggregation of stress-denatured proteins and by disaggregating proteins, also in an autonomous, DnaK-independent fashion. Unfolded proteins bind initially to DnaJ; upon interaction with the DnaJ-bound protein, DnaK hydrolyzes its bound ATP, resulting in the formation of a stable complex. GrpE releases ADP from DnaK; ATP binding to DnaK triggers the release of the substrate protein, thus completing the reaction cycle. Several rounds of ATP-dependent interactions between DnaJ, DnaK and GrpE are required for fully efficient folding. Also involved, together with DnaK and GrpE, in the DNA replication of plasmids through activation of initiation proteins.</text>
</comment>
<dbReference type="HAMAP" id="MF_01152">
    <property type="entry name" value="DnaJ"/>
    <property type="match status" value="1"/>
</dbReference>
<proteinExistence type="inferred from homology"/>
<dbReference type="InterPro" id="IPR018253">
    <property type="entry name" value="DnaJ_domain_CS"/>
</dbReference>
<feature type="repeat" description="CXXCXGXG motif" evidence="7">
    <location>
        <begin position="208"/>
        <end position="215"/>
    </location>
</feature>
<feature type="binding site" evidence="7">
    <location>
        <position position="208"/>
    </location>
    <ligand>
        <name>Zn(2+)</name>
        <dbReference type="ChEBI" id="CHEBI:29105"/>
        <label>1</label>
    </ligand>
</feature>
<dbReference type="PROSITE" id="PS00636">
    <property type="entry name" value="DNAJ_1"/>
    <property type="match status" value="1"/>
</dbReference>
<dbReference type="InterPro" id="IPR036410">
    <property type="entry name" value="HSP_DnaJ_Cys-rich_dom_sf"/>
</dbReference>
<dbReference type="SUPFAM" id="SSF57938">
    <property type="entry name" value="DnaJ/Hsp40 cysteine-rich domain"/>
    <property type="match status" value="1"/>
</dbReference>
<evidence type="ECO:0000259" key="8">
    <source>
        <dbReference type="SMART" id="SM00271"/>
    </source>
</evidence>
<dbReference type="Gene3D" id="1.10.287.110">
    <property type="entry name" value="DnaJ domain"/>
    <property type="match status" value="1"/>
</dbReference>
<keyword evidence="6 7" id="KW-0143">Chaperone</keyword>
<dbReference type="InterPro" id="IPR001623">
    <property type="entry name" value="DnaJ_domain"/>
</dbReference>
<gene>
    <name evidence="7 9" type="primary">dnaJ</name>
    <name evidence="9" type="ORF">NMU03_12945</name>
</gene>
<keyword evidence="2 7" id="KW-0479">Metal-binding</keyword>
<keyword evidence="3 7" id="KW-0677">Repeat</keyword>
<dbReference type="PANTHER" id="PTHR43096">
    <property type="entry name" value="DNAJ HOMOLOG 1, MITOCHONDRIAL-RELATED"/>
    <property type="match status" value="1"/>
</dbReference>
<dbReference type="GO" id="GO:0016491">
    <property type="term" value="F:oxidoreductase activity"/>
    <property type="evidence" value="ECO:0007669"/>
    <property type="project" value="UniProtKB-KW"/>
</dbReference>
<comment type="subunit">
    <text evidence="7">Homodimer.</text>
</comment>
<dbReference type="NCBIfam" id="NF008035">
    <property type="entry name" value="PRK10767.1"/>
    <property type="match status" value="1"/>
</dbReference>
<dbReference type="Pfam" id="PF00684">
    <property type="entry name" value="DnaJ_CXXCXGXG"/>
    <property type="match status" value="1"/>
</dbReference>
<sequence>MAEKRDYYEVLGVSKSASADEIKRAYRKMAKKYHPDVNKDPGAEEKFKEVQEAYDVLSDENKKAAYDRYGHAAFDQAGGFGGGAGGFGGFGGFEDVDLGDIFGSFFGGGGSRQRKSGPMRGEDRFVQLEIDFMDAIKGKKTEIKINYDEQCSHCHGTGAKTPNDYQTCSRCGGTGTIRTQQRSPFGTFVNQTTCPDCHGTGKVVKEKCSHCHGNGYVNKNITVELNIPAGINTHQQLRVQGKGHRGTNGGPNGDLYVEIYVKPHQHFQRDGKNIYISIPISAVDATLGCEVDVPTVYGDVTLKVPEGTQPGTTLRLKGKGVKDLRSDNYGDQFVKIDVKIPTKLSREEKDLYHKLKKATKKESIFDQFKKVLEDNNCYLLFLHKRAK</sequence>
<keyword evidence="5 7" id="KW-0862">Zinc</keyword>
<dbReference type="InterPro" id="IPR012724">
    <property type="entry name" value="DnaJ"/>
</dbReference>
<keyword evidence="7" id="KW-0346">Stress response</keyword>
<dbReference type="EMBL" id="CP101620">
    <property type="protein sequence ID" value="UTY38542.1"/>
    <property type="molecule type" value="Genomic_DNA"/>
</dbReference>
<dbReference type="CDD" id="cd06257">
    <property type="entry name" value="DnaJ"/>
    <property type="match status" value="1"/>
</dbReference>
<dbReference type="InterPro" id="IPR002939">
    <property type="entry name" value="DnaJ_C"/>
</dbReference>
<comment type="domain">
    <text evidence="7">The J domain is necessary and sufficient to stimulate DnaK ATPase activity. Zinc center 1 plays an important role in the autonomous, DnaK-independent chaperone activity of DnaJ. Zinc center 2 is essential for interaction with DnaK and for DnaJ activity.</text>
</comment>
<keyword evidence="10" id="KW-1185">Reference proteome</keyword>
<feature type="repeat" description="CXXCXGXG motif" evidence="7">
    <location>
        <begin position="151"/>
        <end position="158"/>
    </location>
</feature>
<evidence type="ECO:0000256" key="2">
    <source>
        <dbReference type="ARBA" id="ARBA00022723"/>
    </source>
</evidence>
<feature type="domain" description="J" evidence="8">
    <location>
        <begin position="5"/>
        <end position="62"/>
    </location>
</feature>
<comment type="subcellular location">
    <subcellularLocation>
        <location evidence="7">Cytoplasm</location>
    </subcellularLocation>
</comment>
<evidence type="ECO:0000256" key="4">
    <source>
        <dbReference type="ARBA" id="ARBA00022771"/>
    </source>
</evidence>
<keyword evidence="1 7" id="KW-0235">DNA replication</keyword>
<name>A0ABY5I197_9FIRM</name>
<keyword evidence="7" id="KW-0963">Cytoplasm</keyword>
<accession>A0ABY5I197</accession>
<evidence type="ECO:0000256" key="6">
    <source>
        <dbReference type="ARBA" id="ARBA00023186"/>
    </source>
</evidence>